<reference evidence="3" key="1">
    <citation type="submission" date="2022-11" db="UniProtKB">
        <authorList>
            <consortium name="WormBaseParasite"/>
        </authorList>
    </citation>
    <scope>IDENTIFICATION</scope>
</reference>
<evidence type="ECO:0000313" key="3">
    <source>
        <dbReference type="WBParaSite" id="nRc.2.0.1.t09102-RA"/>
    </source>
</evidence>
<evidence type="ECO:0000256" key="1">
    <source>
        <dbReference type="SAM" id="MobiDB-lite"/>
    </source>
</evidence>
<proteinExistence type="predicted"/>
<feature type="compositionally biased region" description="Polar residues" evidence="1">
    <location>
        <begin position="52"/>
        <end position="63"/>
    </location>
</feature>
<dbReference type="Proteomes" id="UP000887565">
    <property type="component" value="Unplaced"/>
</dbReference>
<feature type="region of interest" description="Disordered" evidence="1">
    <location>
        <begin position="32"/>
        <end position="70"/>
    </location>
</feature>
<accession>A0A915I4N6</accession>
<dbReference type="WBParaSite" id="nRc.2.0.1.t09102-RA">
    <property type="protein sequence ID" value="nRc.2.0.1.t09102-RA"/>
    <property type="gene ID" value="nRc.2.0.1.g09102"/>
</dbReference>
<organism evidence="2 3">
    <name type="scientific">Romanomermis culicivorax</name>
    <name type="common">Nematode worm</name>
    <dbReference type="NCBI Taxonomy" id="13658"/>
    <lineage>
        <taxon>Eukaryota</taxon>
        <taxon>Metazoa</taxon>
        <taxon>Ecdysozoa</taxon>
        <taxon>Nematoda</taxon>
        <taxon>Enoplea</taxon>
        <taxon>Dorylaimia</taxon>
        <taxon>Mermithida</taxon>
        <taxon>Mermithoidea</taxon>
        <taxon>Mermithidae</taxon>
        <taxon>Romanomermis</taxon>
    </lineage>
</organism>
<dbReference type="AlphaFoldDB" id="A0A915I4N6"/>
<feature type="region of interest" description="Disordered" evidence="1">
    <location>
        <begin position="114"/>
        <end position="137"/>
    </location>
</feature>
<protein>
    <submittedName>
        <fullName evidence="3">Uncharacterized protein</fullName>
    </submittedName>
</protein>
<keyword evidence="2" id="KW-1185">Reference proteome</keyword>
<name>A0A915I4N6_ROMCU</name>
<evidence type="ECO:0000313" key="2">
    <source>
        <dbReference type="Proteomes" id="UP000887565"/>
    </source>
</evidence>
<sequence>MCSSFPRSTSFGGISPTLSHWPFSPPPRLPGEKINIYSSVPPTPNDGDGDETSQVVDDSSTAVTPPPSYDAALSMKPATIRLGRSATNVSNSYDRWFKWLNNNLSHLVRHHQVTPTANNGGETSFGGGRSRLARFNN</sequence>